<dbReference type="Pfam" id="PF02669">
    <property type="entry name" value="KdpC"/>
    <property type="match status" value="1"/>
</dbReference>
<proteinExistence type="inferred from homology"/>
<evidence type="ECO:0000256" key="8">
    <source>
        <dbReference type="ARBA" id="ARBA00022989"/>
    </source>
</evidence>
<keyword evidence="7 11" id="KW-0630">Potassium</keyword>
<dbReference type="GO" id="GO:0008556">
    <property type="term" value="F:P-type potassium transmembrane transporter activity"/>
    <property type="evidence" value="ECO:0007669"/>
    <property type="project" value="InterPro"/>
</dbReference>
<evidence type="ECO:0000256" key="4">
    <source>
        <dbReference type="ARBA" id="ARBA00022692"/>
    </source>
</evidence>
<keyword evidence="1 11" id="KW-0813">Transport</keyword>
<evidence type="ECO:0000256" key="5">
    <source>
        <dbReference type="ARBA" id="ARBA00022741"/>
    </source>
</evidence>
<evidence type="ECO:0000256" key="11">
    <source>
        <dbReference type="HAMAP-Rule" id="MF_00276"/>
    </source>
</evidence>
<protein>
    <recommendedName>
        <fullName evidence="11">Potassium-transporting ATPase KdpC subunit</fullName>
    </recommendedName>
    <alternativeName>
        <fullName evidence="11">ATP phosphohydrolase [potassium-transporting] C chain</fullName>
    </alternativeName>
    <alternativeName>
        <fullName evidence="11">Potassium-binding and translocating subunit C</fullName>
    </alternativeName>
    <alternativeName>
        <fullName evidence="11">Potassium-translocating ATPase C chain</fullName>
    </alternativeName>
</protein>
<name>A0A1M6HNQ9_9PROT</name>
<comment type="subunit">
    <text evidence="11">The system is composed of three essential subunits: KdpA, KdpB and KdpC.</text>
</comment>
<sequence>MSFIRPAATLVVGFTLLLGIAVPAAFTQVAGLVLPARSGGSLVERDGRVIGSALIGQDFTDARYFHPRPSATSATDPKDSSRTVDAPYNAAAGAASQRGPSSQALVETVRQRVMAAGPVSAPIPADAVTASGSGLDPDISPENAGRQVARVAQARGLPEERVRALLAESTTAPALGFFGVPRVNVLRLNLSLDAMR</sequence>
<dbReference type="InterPro" id="IPR003820">
    <property type="entry name" value="KdpC"/>
</dbReference>
<accession>A0A1M6HNQ9</accession>
<evidence type="ECO:0000256" key="1">
    <source>
        <dbReference type="ARBA" id="ARBA00022448"/>
    </source>
</evidence>
<evidence type="ECO:0000313" key="12">
    <source>
        <dbReference type="EMBL" id="SHJ23891.1"/>
    </source>
</evidence>
<dbReference type="HAMAP" id="MF_00276">
    <property type="entry name" value="KdpC"/>
    <property type="match status" value="1"/>
</dbReference>
<dbReference type="Proteomes" id="UP000184387">
    <property type="component" value="Unassembled WGS sequence"/>
</dbReference>
<comment type="similarity">
    <text evidence="11">Belongs to the KdpC family.</text>
</comment>
<evidence type="ECO:0000256" key="10">
    <source>
        <dbReference type="ARBA" id="ARBA00023136"/>
    </source>
</evidence>
<keyword evidence="5 11" id="KW-0547">Nucleotide-binding</keyword>
<dbReference type="NCBIfam" id="TIGR00681">
    <property type="entry name" value="kdpC"/>
    <property type="match status" value="1"/>
</dbReference>
<keyword evidence="13" id="KW-1185">Reference proteome</keyword>
<gene>
    <name evidence="11" type="primary">kdpC</name>
    <name evidence="12" type="ORF">SAMN02745194_02075</name>
</gene>
<dbReference type="STRING" id="198092.SAMN02745194_02075"/>
<keyword evidence="6 11" id="KW-0067">ATP-binding</keyword>
<evidence type="ECO:0000313" key="13">
    <source>
        <dbReference type="Proteomes" id="UP000184387"/>
    </source>
</evidence>
<dbReference type="RefSeq" id="WP_338141780.1">
    <property type="nucleotide sequence ID" value="NZ_FQZF01000010.1"/>
</dbReference>
<dbReference type="NCBIfam" id="NF001454">
    <property type="entry name" value="PRK00315.1"/>
    <property type="match status" value="1"/>
</dbReference>
<evidence type="ECO:0000256" key="2">
    <source>
        <dbReference type="ARBA" id="ARBA00022475"/>
    </source>
</evidence>
<keyword evidence="10 11" id="KW-0472">Membrane</keyword>
<evidence type="ECO:0000256" key="6">
    <source>
        <dbReference type="ARBA" id="ARBA00022840"/>
    </source>
</evidence>
<dbReference type="PIRSF" id="PIRSF001296">
    <property type="entry name" value="K_ATPase_KdpC"/>
    <property type="match status" value="1"/>
</dbReference>
<dbReference type="PANTHER" id="PTHR30042">
    <property type="entry name" value="POTASSIUM-TRANSPORTING ATPASE C CHAIN"/>
    <property type="match status" value="1"/>
</dbReference>
<dbReference type="GO" id="GO:0005524">
    <property type="term" value="F:ATP binding"/>
    <property type="evidence" value="ECO:0007669"/>
    <property type="project" value="UniProtKB-UniRule"/>
</dbReference>
<comment type="subcellular location">
    <subcellularLocation>
        <location evidence="11">Cell membrane</location>
        <topology evidence="11">Single-pass membrane protein</topology>
    </subcellularLocation>
</comment>
<evidence type="ECO:0000256" key="7">
    <source>
        <dbReference type="ARBA" id="ARBA00022958"/>
    </source>
</evidence>
<comment type="function">
    <text evidence="11">Part of the high-affinity ATP-driven potassium transport (or Kdp) system, which catalyzes the hydrolysis of ATP coupled with the electrogenic transport of potassium into the cytoplasm. This subunit acts as a catalytic chaperone that increases the ATP-binding affinity of the ATP-hydrolyzing subunit KdpB by the formation of a transient KdpB/KdpC/ATP ternary complex.</text>
</comment>
<keyword evidence="9 11" id="KW-0406">Ion transport</keyword>
<organism evidence="12 13">
    <name type="scientific">Muricoccus roseus</name>
    <dbReference type="NCBI Taxonomy" id="198092"/>
    <lineage>
        <taxon>Bacteria</taxon>
        <taxon>Pseudomonadati</taxon>
        <taxon>Pseudomonadota</taxon>
        <taxon>Alphaproteobacteria</taxon>
        <taxon>Acetobacterales</taxon>
        <taxon>Roseomonadaceae</taxon>
        <taxon>Muricoccus</taxon>
    </lineage>
</organism>
<evidence type="ECO:0000256" key="3">
    <source>
        <dbReference type="ARBA" id="ARBA00022538"/>
    </source>
</evidence>
<reference evidence="12 13" key="1">
    <citation type="submission" date="2016-11" db="EMBL/GenBank/DDBJ databases">
        <authorList>
            <person name="Jaros S."/>
            <person name="Januszkiewicz K."/>
            <person name="Wedrychowicz H."/>
        </authorList>
    </citation>
    <scope>NUCLEOTIDE SEQUENCE [LARGE SCALE GENOMIC DNA]</scope>
    <source>
        <strain evidence="12 13">DSM 14916</strain>
    </source>
</reference>
<keyword evidence="4 11" id="KW-0812">Transmembrane</keyword>
<keyword evidence="3 11" id="KW-0633">Potassium transport</keyword>
<keyword evidence="8 11" id="KW-1133">Transmembrane helix</keyword>
<evidence type="ECO:0000256" key="9">
    <source>
        <dbReference type="ARBA" id="ARBA00023065"/>
    </source>
</evidence>
<dbReference type="EMBL" id="FQZF01000010">
    <property type="protein sequence ID" value="SHJ23891.1"/>
    <property type="molecule type" value="Genomic_DNA"/>
</dbReference>
<dbReference type="GO" id="GO:0005886">
    <property type="term" value="C:plasma membrane"/>
    <property type="evidence" value="ECO:0007669"/>
    <property type="project" value="UniProtKB-SubCell"/>
</dbReference>
<dbReference type="PANTHER" id="PTHR30042:SF2">
    <property type="entry name" value="POTASSIUM-TRANSPORTING ATPASE KDPC SUBUNIT"/>
    <property type="match status" value="1"/>
</dbReference>
<dbReference type="AlphaFoldDB" id="A0A1M6HNQ9"/>
<keyword evidence="2 11" id="KW-1003">Cell membrane</keyword>